<feature type="coiled-coil region" evidence="1">
    <location>
        <begin position="199"/>
        <end position="226"/>
    </location>
</feature>
<evidence type="ECO:0000313" key="8">
    <source>
        <dbReference type="EMBL" id="AMN15908.1"/>
    </source>
</evidence>
<evidence type="ECO:0000313" key="6">
    <source>
        <dbReference type="EMBL" id="AMN15632.1"/>
    </source>
</evidence>
<evidence type="ECO:0000256" key="1">
    <source>
        <dbReference type="SAM" id="Coils"/>
    </source>
</evidence>
<dbReference type="EMBL" id="KU738898">
    <property type="protein sequence ID" value="AMN15494.1"/>
    <property type="molecule type" value="Genomic_DNA"/>
</dbReference>
<dbReference type="EMBL" id="KU738903">
    <property type="protein sequence ID" value="AMN16184.1"/>
    <property type="molecule type" value="Genomic_DNA"/>
</dbReference>
<dbReference type="EMBL" id="KU738902">
    <property type="protein sequence ID" value="AMN16046.1"/>
    <property type="molecule type" value="Genomic_DNA"/>
</dbReference>
<evidence type="ECO:0000313" key="10">
    <source>
        <dbReference type="EMBL" id="AMN16184.1"/>
    </source>
</evidence>
<keyword evidence="1" id="KW-0175">Coiled coil</keyword>
<keyword evidence="2" id="KW-1133">Transmembrane helix</keyword>
<reference evidence="3" key="1">
    <citation type="journal article" date="2015" name="Genome Announc.">
        <title>Complete Genome Sequences of Helicoverpa armigera Single Nucleopolyhedrovirus Strains AC53 and H25EA1 from Australia.</title>
        <authorList>
            <person name="Noune C."/>
            <person name="Hauxwell C."/>
        </authorList>
    </citation>
    <scope>NUCLEOTIDE SEQUENCE</scope>
    <source>
        <strain evidence="3">AC53</strain>
    </source>
</reference>
<dbReference type="EMBL" id="KJ909666">
    <property type="protein sequence ID" value="AIG63177.1"/>
    <property type="molecule type" value="Genomic_DNA"/>
</dbReference>
<dbReference type="EMBL" id="KU738899">
    <property type="protein sequence ID" value="AMN15632.1"/>
    <property type="molecule type" value="Genomic_DNA"/>
</dbReference>
<keyword evidence="2" id="KW-0472">Membrane</keyword>
<proteinExistence type="predicted"/>
<evidence type="ECO:0000313" key="11">
    <source>
        <dbReference type="EMBL" id="AMN16322.1"/>
    </source>
</evidence>
<evidence type="ECO:0000313" key="4">
    <source>
        <dbReference type="EMBL" id="AMN15356.1"/>
    </source>
</evidence>
<evidence type="ECO:0000313" key="9">
    <source>
        <dbReference type="EMBL" id="AMN16046.1"/>
    </source>
</evidence>
<evidence type="ECO:0000256" key="2">
    <source>
        <dbReference type="SAM" id="Phobius"/>
    </source>
</evidence>
<organism evidence="3">
    <name type="scientific">Helicoverpa SNPV AC53</name>
    <dbReference type="NCBI Taxonomy" id="1569367"/>
    <lineage>
        <taxon>Viruses</taxon>
        <taxon>Viruses incertae sedis</taxon>
        <taxon>Naldaviricetes</taxon>
        <taxon>Lefavirales</taxon>
        <taxon>Baculoviridae</taxon>
        <taxon>Alphabaculovirus</taxon>
        <taxon>Alphabaculovirus helarmigerae</taxon>
    </lineage>
</organism>
<accession>A0A075TSK4</accession>
<evidence type="ECO:0000313" key="5">
    <source>
        <dbReference type="EMBL" id="AMN15494.1"/>
    </source>
</evidence>
<sequence>MVAIKSSLFSSKLTKILLCTILISMSLTRVVETTESFAIDPTNLLKIISLPRTIGLYFDKIYQMRFVEDVWHFVIEVDHNIIFEELVQLHNSYNNLVEWIKNKNLTSCENSETIFHDLQTYIYRQIIELIEKNNAIDHSAVAMNPDLVQIDANRKWPVPLVTDKPKFSNRNKRNIGLNFVGSVDKFLFGVMDADDAEELHALAKNNNALNEQVKELDDELIRLVNYEDHLACIEKMKSETCDYVTNKMKLMQTQLNELKFLYINLDRAVDSAKYNRLSPTIMTPQRLYNEMRNVTGKLPDSLTWPIELNVNNMHALIDHVVNTHVFVTPQRTLLFIIEVPLVNTENYDLYNIVPVPMCNNNRTNCAVIIPTSKYIGMSQDKRNYVRLDDTHSCKSAGANTKLCYKPETILLSNLASLCDIKIFLNEARDMDLMNDCDVRIGRFDKEIFHPIADFNRWLYMVDEVTELNFLCKNVKRSLQLDAGVGLLEGIGNKYCKVSTKRSTITLHEVKNNLLITEYVDMSSTFNFSRAIRDIDRMQFELEALGSNNDLDHDTLKSMTYRLTELRKEINNNTIFKGWQIENDNKPFVGWFSGWNLSTGWQNFLSSLTIIVSVIVVVLVTVVVLRCFCSVSCCMDLCDRLSRRRPTRTVVRNDRQLVYLKANHRSKDSFDQYDEHKL</sequence>
<dbReference type="EMBL" id="KU738900">
    <property type="protein sequence ID" value="AMN15770.1"/>
    <property type="molecule type" value="Genomic_DNA"/>
</dbReference>
<feature type="transmembrane region" description="Helical" evidence="2">
    <location>
        <begin position="609"/>
        <end position="637"/>
    </location>
</feature>
<evidence type="ECO:0000313" key="3">
    <source>
        <dbReference type="EMBL" id="AIG63177.1"/>
    </source>
</evidence>
<dbReference type="InterPro" id="IPR022048">
    <property type="entry name" value="Envelope_fusion-like"/>
</dbReference>
<evidence type="ECO:0000313" key="7">
    <source>
        <dbReference type="EMBL" id="AMN15770.1"/>
    </source>
</evidence>
<keyword evidence="2" id="KW-0812">Transmembrane</keyword>
<dbReference type="EMBL" id="KU738897">
    <property type="protein sequence ID" value="AMN15356.1"/>
    <property type="molecule type" value="Genomic_DNA"/>
</dbReference>
<reference evidence="3" key="3">
    <citation type="submission" date="2016-08" db="EMBL/GenBank/DDBJ databases">
        <authorList>
            <person name="Seilhamer J.J."/>
        </authorList>
    </citation>
    <scope>NUCLEOTIDE SEQUENCE</scope>
    <source>
        <strain evidence="3">AC53</strain>
        <strain evidence="9">AC53T4.1</strain>
        <strain evidence="10">AC53T4.2</strain>
    </source>
</reference>
<dbReference type="EMBL" id="KU738901">
    <property type="protein sequence ID" value="AMN15908.1"/>
    <property type="molecule type" value="Genomic_DNA"/>
</dbReference>
<reference evidence="4" key="2">
    <citation type="journal article" date="2016" name="Genome Announc.">
        <title>Complete Genome Sequences of Seven Helicoverpa armigera SNPV-AC53-Derived Strains.</title>
        <authorList>
            <person name="Noune C."/>
            <person name="Hauxwell C."/>
        </authorList>
    </citation>
    <scope>NUCLEOTIDE SEQUENCE</scope>
    <source>
        <strain evidence="4">AC53C3</strain>
        <strain evidence="5">AC53C5</strain>
        <strain evidence="6">AC53C6</strain>
        <strain evidence="7">AC53C9</strain>
        <strain evidence="8">AC53T2</strain>
        <strain evidence="11">AC53T5</strain>
    </source>
</reference>
<name>A0A075TSK4_9ABAC</name>
<gene>
    <name evidence="3" type="ORF">HaSNPV-AC53_136</name>
</gene>
<protein>
    <submittedName>
        <fullName evidence="3">ORF136</fullName>
    </submittedName>
</protein>
<dbReference type="EMBL" id="KU738904">
    <property type="protein sequence ID" value="AMN16322.1"/>
    <property type="molecule type" value="Genomic_DNA"/>
</dbReference>
<dbReference type="Pfam" id="PF12259">
    <property type="entry name" value="Baculo_F"/>
    <property type="match status" value="1"/>
</dbReference>